<evidence type="ECO:0000256" key="5">
    <source>
        <dbReference type="ARBA" id="ARBA00023136"/>
    </source>
</evidence>
<dbReference type="GO" id="GO:0022857">
    <property type="term" value="F:transmembrane transporter activity"/>
    <property type="evidence" value="ECO:0007669"/>
    <property type="project" value="InterPro"/>
</dbReference>
<feature type="transmembrane region" description="Helical" evidence="6">
    <location>
        <begin position="51"/>
        <end position="71"/>
    </location>
</feature>
<dbReference type="KEGG" id="rdi:CMV14_03705"/>
<evidence type="ECO:0000256" key="3">
    <source>
        <dbReference type="ARBA" id="ARBA00022692"/>
    </source>
</evidence>
<organism evidence="7 8">
    <name type="scientific">Rhizorhabdus dicambivorans</name>
    <dbReference type="NCBI Taxonomy" id="1850238"/>
    <lineage>
        <taxon>Bacteria</taxon>
        <taxon>Pseudomonadati</taxon>
        <taxon>Pseudomonadota</taxon>
        <taxon>Alphaproteobacteria</taxon>
        <taxon>Sphingomonadales</taxon>
        <taxon>Sphingomonadaceae</taxon>
        <taxon>Rhizorhabdus</taxon>
    </lineage>
</organism>
<dbReference type="Pfam" id="PF13520">
    <property type="entry name" value="AA_permease_2"/>
    <property type="match status" value="1"/>
</dbReference>
<feature type="transmembrane region" description="Helical" evidence="6">
    <location>
        <begin position="420"/>
        <end position="438"/>
    </location>
</feature>
<feature type="transmembrane region" description="Helical" evidence="6">
    <location>
        <begin position="349"/>
        <end position="370"/>
    </location>
</feature>
<dbReference type="PANTHER" id="PTHR42770">
    <property type="entry name" value="AMINO ACID TRANSPORTER-RELATED"/>
    <property type="match status" value="1"/>
</dbReference>
<reference evidence="7 8" key="1">
    <citation type="submission" date="2017-09" db="EMBL/GenBank/DDBJ databases">
        <title>The Catabolism of 3,6-Dichlorosalicylic acid is Initiated by the Cytochrome P450 Monooxygenase DsmABC in Rhizorhabdus dicambivorans Ndbn-20.</title>
        <authorList>
            <person name="Na L."/>
        </authorList>
    </citation>
    <scope>NUCLEOTIDE SEQUENCE [LARGE SCALE GENOMIC DNA]</scope>
    <source>
        <strain evidence="7 8">Ndbn-20m</strain>
    </source>
</reference>
<comment type="caution">
    <text evidence="7">The sequence shown here is derived from an EMBL/GenBank/DDBJ whole genome shotgun (WGS) entry which is preliminary data.</text>
</comment>
<protein>
    <submittedName>
        <fullName evidence="7">Amino acid permease-associated protein</fullName>
    </submittedName>
</protein>
<dbReference type="Gene3D" id="1.20.1740.10">
    <property type="entry name" value="Amino acid/polyamine transporter I"/>
    <property type="match status" value="1"/>
</dbReference>
<feature type="transmembrane region" description="Helical" evidence="6">
    <location>
        <begin position="77"/>
        <end position="100"/>
    </location>
</feature>
<dbReference type="InterPro" id="IPR050367">
    <property type="entry name" value="APC_superfamily"/>
</dbReference>
<proteinExistence type="predicted"/>
<name>A0A2A4FZ87_9SPHN</name>
<feature type="transmembrane region" description="Helical" evidence="6">
    <location>
        <begin position="376"/>
        <end position="399"/>
    </location>
</feature>
<dbReference type="PIRSF" id="PIRSF006060">
    <property type="entry name" value="AA_transporter"/>
    <property type="match status" value="1"/>
</dbReference>
<gene>
    <name evidence="7" type="ORF">COO09_07840</name>
</gene>
<accession>A0A2A4FZ87</accession>
<keyword evidence="4 6" id="KW-1133">Transmembrane helix</keyword>
<feature type="transmembrane region" description="Helical" evidence="6">
    <location>
        <begin position="121"/>
        <end position="146"/>
    </location>
</feature>
<dbReference type="Proteomes" id="UP000218934">
    <property type="component" value="Unassembled WGS sequence"/>
</dbReference>
<evidence type="ECO:0000313" key="8">
    <source>
        <dbReference type="Proteomes" id="UP000218934"/>
    </source>
</evidence>
<dbReference type="PANTHER" id="PTHR42770:SF7">
    <property type="entry name" value="MEMBRANE PROTEIN"/>
    <property type="match status" value="1"/>
</dbReference>
<dbReference type="GO" id="GO:0005886">
    <property type="term" value="C:plasma membrane"/>
    <property type="evidence" value="ECO:0007669"/>
    <property type="project" value="UniProtKB-SubCell"/>
</dbReference>
<evidence type="ECO:0000256" key="2">
    <source>
        <dbReference type="ARBA" id="ARBA00022475"/>
    </source>
</evidence>
<dbReference type="InterPro" id="IPR002293">
    <property type="entry name" value="AA/rel_permease1"/>
</dbReference>
<dbReference type="EMBL" id="NWUF01000006">
    <property type="protein sequence ID" value="PCE42742.1"/>
    <property type="molecule type" value="Genomic_DNA"/>
</dbReference>
<feature type="transmembrane region" description="Helical" evidence="6">
    <location>
        <begin position="444"/>
        <end position="460"/>
    </location>
</feature>
<feature type="transmembrane region" description="Helical" evidence="6">
    <location>
        <begin position="183"/>
        <end position="201"/>
    </location>
</feature>
<feature type="transmembrane region" description="Helical" evidence="6">
    <location>
        <begin position="301"/>
        <end position="328"/>
    </location>
</feature>
<evidence type="ECO:0000256" key="6">
    <source>
        <dbReference type="SAM" id="Phobius"/>
    </source>
</evidence>
<feature type="transmembrane region" description="Helical" evidence="6">
    <location>
        <begin position="158"/>
        <end position="176"/>
    </location>
</feature>
<keyword evidence="2" id="KW-1003">Cell membrane</keyword>
<feature type="transmembrane region" description="Helical" evidence="6">
    <location>
        <begin position="20"/>
        <end position="39"/>
    </location>
</feature>
<keyword evidence="3 6" id="KW-0812">Transmembrane</keyword>
<evidence type="ECO:0000256" key="4">
    <source>
        <dbReference type="ARBA" id="ARBA00022989"/>
    </source>
</evidence>
<dbReference type="AlphaFoldDB" id="A0A2A4FZ87"/>
<keyword evidence="5 6" id="KW-0472">Membrane</keyword>
<keyword evidence="8" id="KW-1185">Reference proteome</keyword>
<feature type="transmembrane region" description="Helical" evidence="6">
    <location>
        <begin position="254"/>
        <end position="281"/>
    </location>
</feature>
<comment type="subcellular location">
    <subcellularLocation>
        <location evidence="1">Cell membrane</location>
        <topology evidence="1">Multi-pass membrane protein</topology>
    </subcellularLocation>
</comment>
<evidence type="ECO:0000256" key="1">
    <source>
        <dbReference type="ARBA" id="ARBA00004651"/>
    </source>
</evidence>
<sequence>MLRSEGSDYGPLSNAQIFSGYIPISLAFWWCMVMTSSVNQDLDRGVSLVDVVMLGAGSAIGAAIFTVLGPAAQVGGASMLVSLLIAAIPMGIFALVYGYLSSAVPMTAASFEWQRRFVHPVFAFGVVWLRVLSNAVVMALLGRILLDYLIVAIPVPRTPAIIAALLLVFAINYVGVKVAARAQTILMIALLLLFAIYAAVGTRHMQPHLLVEAVISGWLPVLAPIPLMIQLFLSIETATEIGGEVHRPERNIPLGLALALLLTTAVYGLIAFTTLSVLGPVGLAESSAPLLDAARQMLGGWAVPLVVVAATVALFKSMNAVFLVYSRFLYAMAVEGELPSALARIHPRFATPHIAIIAAFAMSLACLLLPEALIFLLLAISVPTMAKYFGSCAAAFIVATRRPDIVARARLKFPAWTVRWLGIAGMATAIVIAALGLSSDIRPYLLMIGWLAIGLAYLFFKKRGARRS</sequence>
<evidence type="ECO:0000313" key="7">
    <source>
        <dbReference type="EMBL" id="PCE42742.1"/>
    </source>
</evidence>
<dbReference type="OrthoDB" id="9762947at2"/>
<feature type="transmembrane region" description="Helical" evidence="6">
    <location>
        <begin position="213"/>
        <end position="233"/>
    </location>
</feature>